<reference evidence="2 3" key="1">
    <citation type="submission" date="2019-02" db="EMBL/GenBank/DDBJ databases">
        <title>Deep-cultivation of Planctomycetes and their phenomic and genomic characterization uncovers novel biology.</title>
        <authorList>
            <person name="Wiegand S."/>
            <person name="Jogler M."/>
            <person name="Boedeker C."/>
            <person name="Pinto D."/>
            <person name="Vollmers J."/>
            <person name="Rivas-Marin E."/>
            <person name="Kohn T."/>
            <person name="Peeters S.H."/>
            <person name="Heuer A."/>
            <person name="Rast P."/>
            <person name="Oberbeckmann S."/>
            <person name="Bunk B."/>
            <person name="Jeske O."/>
            <person name="Meyerdierks A."/>
            <person name="Storesund J.E."/>
            <person name="Kallscheuer N."/>
            <person name="Luecker S."/>
            <person name="Lage O.M."/>
            <person name="Pohl T."/>
            <person name="Merkel B.J."/>
            <person name="Hornburger P."/>
            <person name="Mueller R.-W."/>
            <person name="Bruemmer F."/>
            <person name="Labrenz M."/>
            <person name="Spormann A.M."/>
            <person name="Op den Camp H."/>
            <person name="Overmann J."/>
            <person name="Amann R."/>
            <person name="Jetten M.S.M."/>
            <person name="Mascher T."/>
            <person name="Medema M.H."/>
            <person name="Devos D.P."/>
            <person name="Kaster A.-K."/>
            <person name="Ovreas L."/>
            <person name="Rohde M."/>
            <person name="Galperin M.Y."/>
            <person name="Jogler C."/>
        </authorList>
    </citation>
    <scope>NUCLEOTIDE SEQUENCE [LARGE SCALE GENOMIC DNA]</scope>
    <source>
        <strain evidence="2 3">HG15A2</strain>
    </source>
</reference>
<evidence type="ECO:0000313" key="3">
    <source>
        <dbReference type="Proteomes" id="UP000319852"/>
    </source>
</evidence>
<dbReference type="InterPro" id="IPR039554">
    <property type="entry name" value="HigA2-like_HTH"/>
</dbReference>
<proteinExistence type="predicted"/>
<dbReference type="EMBL" id="CP036263">
    <property type="protein sequence ID" value="QDS97315.1"/>
    <property type="molecule type" value="Genomic_DNA"/>
</dbReference>
<name>A0A517MR09_9BACT</name>
<dbReference type="OrthoDB" id="280536at2"/>
<protein>
    <recommendedName>
        <fullName evidence="1">HigA2-like helix-turn-helix domain-containing protein</fullName>
    </recommendedName>
</protein>
<dbReference type="GO" id="GO:0003677">
    <property type="term" value="F:DNA binding"/>
    <property type="evidence" value="ECO:0007669"/>
    <property type="project" value="InterPro"/>
</dbReference>
<gene>
    <name evidence="2" type="ORF">HG15A2_05760</name>
</gene>
<evidence type="ECO:0000313" key="2">
    <source>
        <dbReference type="EMBL" id="QDS97315.1"/>
    </source>
</evidence>
<dbReference type="Pfam" id="PF13744">
    <property type="entry name" value="HTH_37"/>
    <property type="match status" value="1"/>
</dbReference>
<accession>A0A517MR09</accession>
<feature type="domain" description="HigA2-like helix-turn-helix" evidence="1">
    <location>
        <begin position="14"/>
        <end position="93"/>
    </location>
</feature>
<keyword evidence="3" id="KW-1185">Reference proteome</keyword>
<dbReference type="AlphaFoldDB" id="A0A517MR09"/>
<dbReference type="InterPro" id="IPR010982">
    <property type="entry name" value="Lambda_DNA-bd_dom_sf"/>
</dbReference>
<dbReference type="SUPFAM" id="SSF47413">
    <property type="entry name" value="lambda repressor-like DNA-binding domains"/>
    <property type="match status" value="1"/>
</dbReference>
<dbReference type="KEGG" id="amob:HG15A2_05760"/>
<evidence type="ECO:0000259" key="1">
    <source>
        <dbReference type="Pfam" id="PF13744"/>
    </source>
</evidence>
<organism evidence="2 3">
    <name type="scientific">Adhaeretor mobilis</name>
    <dbReference type="NCBI Taxonomy" id="1930276"/>
    <lineage>
        <taxon>Bacteria</taxon>
        <taxon>Pseudomonadati</taxon>
        <taxon>Planctomycetota</taxon>
        <taxon>Planctomycetia</taxon>
        <taxon>Pirellulales</taxon>
        <taxon>Lacipirellulaceae</taxon>
        <taxon>Adhaeretor</taxon>
    </lineage>
</organism>
<sequence>MPRSDKPTKSSGNVFEDLGFPPEEAALLQLKTSLQIAIEKEVQKQKLTPKALGKVLDIQQPQVSDLLTGKVSKMTIDKLTKYLHRMGLMVEVKTKRSTSRKTLGSSVA</sequence>
<dbReference type="Proteomes" id="UP000319852">
    <property type="component" value="Chromosome"/>
</dbReference>
<dbReference type="Gene3D" id="1.10.260.40">
    <property type="entry name" value="lambda repressor-like DNA-binding domains"/>
    <property type="match status" value="1"/>
</dbReference>
<dbReference type="RefSeq" id="WP_145057593.1">
    <property type="nucleotide sequence ID" value="NZ_CP036263.1"/>
</dbReference>